<feature type="compositionally biased region" description="Gly residues" evidence="1">
    <location>
        <begin position="10"/>
        <end position="24"/>
    </location>
</feature>
<feature type="compositionally biased region" description="Polar residues" evidence="1">
    <location>
        <begin position="108"/>
        <end position="126"/>
    </location>
</feature>
<accession>A0A9Y3S4N5</accession>
<evidence type="ECO:0000313" key="2">
    <source>
        <dbReference type="Proteomes" id="UP000695023"/>
    </source>
</evidence>
<feature type="region of interest" description="Disordered" evidence="1">
    <location>
        <begin position="198"/>
        <end position="225"/>
    </location>
</feature>
<feature type="region of interest" description="Disordered" evidence="1">
    <location>
        <begin position="1"/>
        <end position="81"/>
    </location>
</feature>
<reference evidence="3" key="1">
    <citation type="submission" date="2025-08" db="UniProtKB">
        <authorList>
            <consortium name="RefSeq"/>
        </authorList>
    </citation>
    <scope>IDENTIFICATION</scope>
</reference>
<sequence length="225" mass="24302">MGTETESDGGGDAGGSGMGGGGGVYTSHPHVVHPLHPLHPNNPNNYQHLSFNPNNSNNPSFNNAHANFNPPSNNSNMPFTPTATFAPPFHPHPQAVTTIRVTPVEATAASSDGGSDCQSVASSSRESTLRRKSSSNMVHVQDRGPTPEFHNNHRLCDDGNRLDNESSNRFHENLRSFQENPIHPNHPNRQLQGVFGRPSPTPPPTLPRPILTHTPPPTFGLAYKE</sequence>
<keyword evidence="2" id="KW-1185">Reference proteome</keyword>
<name>A0A9Y3S4N5_9CICH</name>
<protein>
    <submittedName>
        <fullName evidence="3">Uncharacterized membrane protein DDB_G0293934-like</fullName>
    </submittedName>
</protein>
<evidence type="ECO:0000256" key="1">
    <source>
        <dbReference type="SAM" id="MobiDB-lite"/>
    </source>
</evidence>
<organism evidence="2 3">
    <name type="scientific">Pundamilia nyererei</name>
    <dbReference type="NCBI Taxonomy" id="303518"/>
    <lineage>
        <taxon>Eukaryota</taxon>
        <taxon>Metazoa</taxon>
        <taxon>Chordata</taxon>
        <taxon>Craniata</taxon>
        <taxon>Vertebrata</taxon>
        <taxon>Euteleostomi</taxon>
        <taxon>Actinopterygii</taxon>
        <taxon>Neopterygii</taxon>
        <taxon>Teleostei</taxon>
        <taxon>Neoteleostei</taxon>
        <taxon>Acanthomorphata</taxon>
        <taxon>Ovalentaria</taxon>
        <taxon>Cichlomorphae</taxon>
        <taxon>Cichliformes</taxon>
        <taxon>Cichlidae</taxon>
        <taxon>African cichlids</taxon>
        <taxon>Pseudocrenilabrinae</taxon>
        <taxon>Haplochromini</taxon>
        <taxon>Pundamilia</taxon>
    </lineage>
</organism>
<evidence type="ECO:0000313" key="3">
    <source>
        <dbReference type="RefSeq" id="XP_005753845.1"/>
    </source>
</evidence>
<dbReference type="RefSeq" id="XP_005753845.1">
    <property type="nucleotide sequence ID" value="XM_005753788.1"/>
</dbReference>
<dbReference type="Proteomes" id="UP000695023">
    <property type="component" value="Unplaced"/>
</dbReference>
<feature type="compositionally biased region" description="Low complexity" evidence="1">
    <location>
        <begin position="28"/>
        <end position="81"/>
    </location>
</feature>
<gene>
    <name evidence="3" type="primary">LOC102210410</name>
</gene>
<feature type="region of interest" description="Disordered" evidence="1">
    <location>
        <begin position="105"/>
        <end position="154"/>
    </location>
</feature>
<proteinExistence type="predicted"/>
<dbReference type="AlphaFoldDB" id="A0A9Y3S4N5"/>
<dbReference type="GeneID" id="102210410"/>